<gene>
    <name evidence="6" type="ORF">HZF05_05280</name>
</gene>
<dbReference type="FunFam" id="1.10.10.10:FF:000001">
    <property type="entry name" value="LysR family transcriptional regulator"/>
    <property type="match status" value="1"/>
</dbReference>
<evidence type="ECO:0000259" key="5">
    <source>
        <dbReference type="PROSITE" id="PS50931"/>
    </source>
</evidence>
<keyword evidence="2" id="KW-0805">Transcription regulation</keyword>
<evidence type="ECO:0000313" key="6">
    <source>
        <dbReference type="EMBL" id="MBA2933504.1"/>
    </source>
</evidence>
<proteinExistence type="inferred from homology"/>
<dbReference type="Gene3D" id="3.40.190.290">
    <property type="match status" value="1"/>
</dbReference>
<evidence type="ECO:0000256" key="1">
    <source>
        <dbReference type="ARBA" id="ARBA00009437"/>
    </source>
</evidence>
<evidence type="ECO:0000313" key="7">
    <source>
        <dbReference type="Proteomes" id="UP000570166"/>
    </source>
</evidence>
<dbReference type="GO" id="GO:0003677">
    <property type="term" value="F:DNA binding"/>
    <property type="evidence" value="ECO:0007669"/>
    <property type="project" value="UniProtKB-KW"/>
</dbReference>
<dbReference type="CDD" id="cd08422">
    <property type="entry name" value="PBP2_CrgA_like"/>
    <property type="match status" value="1"/>
</dbReference>
<organism evidence="6 7">
    <name type="scientific">Sphingomonas chungangi</name>
    <dbReference type="NCBI Taxonomy" id="2683589"/>
    <lineage>
        <taxon>Bacteria</taxon>
        <taxon>Pseudomonadati</taxon>
        <taxon>Pseudomonadota</taxon>
        <taxon>Alphaproteobacteria</taxon>
        <taxon>Sphingomonadales</taxon>
        <taxon>Sphingomonadaceae</taxon>
        <taxon>Sphingomonas</taxon>
    </lineage>
</organism>
<evidence type="ECO:0000256" key="3">
    <source>
        <dbReference type="ARBA" id="ARBA00023125"/>
    </source>
</evidence>
<reference evidence="6 7" key="1">
    <citation type="submission" date="2020-07" db="EMBL/GenBank/DDBJ databases">
        <authorList>
            <person name="Sun Q."/>
        </authorList>
    </citation>
    <scope>NUCLEOTIDE SEQUENCE [LARGE SCALE GENOMIC DNA]</scope>
    <source>
        <strain evidence="6 7">CGMCC 1.13654</strain>
    </source>
</reference>
<dbReference type="AlphaFoldDB" id="A0A838L2T7"/>
<feature type="domain" description="HTH lysR-type" evidence="5">
    <location>
        <begin position="1"/>
        <end position="58"/>
    </location>
</feature>
<dbReference type="RefSeq" id="WP_160363330.1">
    <property type="nucleotide sequence ID" value="NZ_JACEIB010000003.1"/>
</dbReference>
<comment type="similarity">
    <text evidence="1">Belongs to the LysR transcriptional regulatory family.</text>
</comment>
<dbReference type="InterPro" id="IPR000847">
    <property type="entry name" value="LysR_HTH_N"/>
</dbReference>
<dbReference type="EMBL" id="JACEIB010000003">
    <property type="protein sequence ID" value="MBA2933504.1"/>
    <property type="molecule type" value="Genomic_DNA"/>
</dbReference>
<evidence type="ECO:0000256" key="2">
    <source>
        <dbReference type="ARBA" id="ARBA00023015"/>
    </source>
</evidence>
<name>A0A838L2T7_9SPHN</name>
<dbReference type="Pfam" id="PF03466">
    <property type="entry name" value="LysR_substrate"/>
    <property type="match status" value="1"/>
</dbReference>
<protein>
    <submittedName>
        <fullName evidence="6">LysR family transcriptional regulator</fullName>
    </submittedName>
</protein>
<dbReference type="InterPro" id="IPR058163">
    <property type="entry name" value="LysR-type_TF_proteobact-type"/>
</dbReference>
<evidence type="ECO:0000256" key="4">
    <source>
        <dbReference type="ARBA" id="ARBA00023163"/>
    </source>
</evidence>
<dbReference type="Pfam" id="PF00126">
    <property type="entry name" value="HTH_1"/>
    <property type="match status" value="1"/>
</dbReference>
<dbReference type="InterPro" id="IPR036390">
    <property type="entry name" value="WH_DNA-bd_sf"/>
</dbReference>
<comment type="caution">
    <text evidence="6">The sequence shown here is derived from an EMBL/GenBank/DDBJ whole genome shotgun (WGS) entry which is preliminary data.</text>
</comment>
<keyword evidence="7" id="KW-1185">Reference proteome</keyword>
<accession>A0A838L2T7</accession>
<dbReference type="PANTHER" id="PTHR30537:SF5">
    <property type="entry name" value="HTH-TYPE TRANSCRIPTIONAL ACTIVATOR TTDR-RELATED"/>
    <property type="match status" value="1"/>
</dbReference>
<dbReference type="Proteomes" id="UP000570166">
    <property type="component" value="Unassembled WGS sequence"/>
</dbReference>
<dbReference type="PROSITE" id="PS50931">
    <property type="entry name" value="HTH_LYSR"/>
    <property type="match status" value="1"/>
</dbReference>
<sequence>MDLRALADFLLVATHRGFAQAERMAGRPKATLSRRVRELEKDLGVRLFNRDTRTLRLTDEGHILLARTRGLLTDVAEAEIALRGTSGQPQGLLRISAPILFSEIGLGSIGASYLRRYPAVRLEIVSEDRMTSPIEDSFDVVIRLNPSTASELVGRCFLRDHRQVVASPSLAQRISVGEVWPSVVLTNAEGRVWRLRQGERVREIAHDPVMRVSAMLTVRDAVLSGTGAGILPGLMVADHLASGRLVKVGDVEGGEVAMWALHPSQRLASRKVTSFLEHLVGCFPGEVWPAGGFEPTSATSENDPRTD</sequence>
<dbReference type="SUPFAM" id="SSF53850">
    <property type="entry name" value="Periplasmic binding protein-like II"/>
    <property type="match status" value="1"/>
</dbReference>
<keyword evidence="4" id="KW-0804">Transcription</keyword>
<dbReference type="InterPro" id="IPR036388">
    <property type="entry name" value="WH-like_DNA-bd_sf"/>
</dbReference>
<dbReference type="PANTHER" id="PTHR30537">
    <property type="entry name" value="HTH-TYPE TRANSCRIPTIONAL REGULATOR"/>
    <property type="match status" value="1"/>
</dbReference>
<keyword evidence="3" id="KW-0238">DNA-binding</keyword>
<dbReference type="SUPFAM" id="SSF46785">
    <property type="entry name" value="Winged helix' DNA-binding domain"/>
    <property type="match status" value="1"/>
</dbReference>
<dbReference type="GO" id="GO:0003700">
    <property type="term" value="F:DNA-binding transcription factor activity"/>
    <property type="evidence" value="ECO:0007669"/>
    <property type="project" value="InterPro"/>
</dbReference>
<dbReference type="InterPro" id="IPR005119">
    <property type="entry name" value="LysR_subst-bd"/>
</dbReference>
<dbReference type="Gene3D" id="1.10.10.10">
    <property type="entry name" value="Winged helix-like DNA-binding domain superfamily/Winged helix DNA-binding domain"/>
    <property type="match status" value="1"/>
</dbReference>